<dbReference type="InterPro" id="IPR000994">
    <property type="entry name" value="Pept_M24"/>
</dbReference>
<evidence type="ECO:0000256" key="8">
    <source>
        <dbReference type="ARBA" id="ARBA00022801"/>
    </source>
</evidence>
<dbReference type="HAMAP" id="MF_03175">
    <property type="entry name" value="MetAP_2_euk"/>
    <property type="match status" value="1"/>
</dbReference>
<dbReference type="InterPro" id="IPR036005">
    <property type="entry name" value="Creatinase/aminopeptidase-like"/>
</dbReference>
<evidence type="ECO:0000256" key="10">
    <source>
        <dbReference type="RuleBase" id="RU003653"/>
    </source>
</evidence>
<dbReference type="Proteomes" id="UP000290900">
    <property type="component" value="Unassembled WGS sequence"/>
</dbReference>
<dbReference type="InParanoid" id="A0A448YU20"/>
<dbReference type="InterPro" id="IPR002468">
    <property type="entry name" value="Pept_M24A_MAP2"/>
</dbReference>
<organism evidence="13 14">
    <name type="scientific">Brettanomyces naardenensis</name>
    <name type="common">Yeast</name>
    <dbReference type="NCBI Taxonomy" id="13370"/>
    <lineage>
        <taxon>Eukaryota</taxon>
        <taxon>Fungi</taxon>
        <taxon>Dikarya</taxon>
        <taxon>Ascomycota</taxon>
        <taxon>Saccharomycotina</taxon>
        <taxon>Pichiomycetes</taxon>
        <taxon>Pichiales</taxon>
        <taxon>Pichiaceae</taxon>
        <taxon>Brettanomyces</taxon>
    </lineage>
</organism>
<feature type="binding site" evidence="9">
    <location>
        <position position="266"/>
    </location>
    <ligand>
        <name>a divalent metal cation</name>
        <dbReference type="ChEBI" id="CHEBI:60240"/>
        <label>2</label>
        <note>catalytic</note>
    </ligand>
</feature>
<dbReference type="PRINTS" id="PR00599">
    <property type="entry name" value="MAPEPTIDASE"/>
</dbReference>
<evidence type="ECO:0000256" key="7">
    <source>
        <dbReference type="ARBA" id="ARBA00022723"/>
    </source>
</evidence>
<keyword evidence="5 9" id="KW-0963">Cytoplasm</keyword>
<feature type="region of interest" description="Disordered" evidence="11">
    <location>
        <begin position="1"/>
        <end position="54"/>
    </location>
</feature>
<keyword evidence="14" id="KW-1185">Reference proteome</keyword>
<keyword evidence="8 9" id="KW-0378">Hydrolase</keyword>
<evidence type="ECO:0000256" key="6">
    <source>
        <dbReference type="ARBA" id="ARBA00022670"/>
    </source>
</evidence>
<dbReference type="EMBL" id="CAACVR010000076">
    <property type="protein sequence ID" value="VEU24413.1"/>
    <property type="molecule type" value="Genomic_DNA"/>
</dbReference>
<feature type="compositionally biased region" description="Basic residues" evidence="11">
    <location>
        <begin position="40"/>
        <end position="52"/>
    </location>
</feature>
<dbReference type="InterPro" id="IPR018349">
    <property type="entry name" value="Pept_M24A_MAP2_BS"/>
</dbReference>
<comment type="similarity">
    <text evidence="9">Belongs to the peptidase M24A family. Methionine aminopeptidase eukaryotic type 2 subfamily.</text>
</comment>
<gene>
    <name evidence="9" type="primary">MAP2</name>
    <name evidence="13" type="ORF">BRENAR_LOCUS5141</name>
</gene>
<evidence type="ECO:0000256" key="11">
    <source>
        <dbReference type="SAM" id="MobiDB-lite"/>
    </source>
</evidence>
<feature type="binding site" evidence="9">
    <location>
        <position position="299"/>
    </location>
    <ligand>
        <name>a divalent metal cation</name>
        <dbReference type="ChEBI" id="CHEBI:60240"/>
        <label>2</label>
        <note>catalytic</note>
    </ligand>
</feature>
<feature type="binding site" evidence="9">
    <location>
        <position position="197"/>
    </location>
    <ligand>
        <name>a divalent metal cation</name>
        <dbReference type="ChEBI" id="CHEBI:60240"/>
        <label>1</label>
    </ligand>
</feature>
<feature type="domain" description="Peptidase M24" evidence="12">
    <location>
        <begin position="103"/>
        <end position="307"/>
    </location>
</feature>
<name>A0A448YU20_BRENA</name>
<dbReference type="GO" id="GO:0046872">
    <property type="term" value="F:metal ion binding"/>
    <property type="evidence" value="ECO:0007669"/>
    <property type="project" value="UniProtKB-UniRule"/>
</dbReference>
<dbReference type="CDD" id="cd01088">
    <property type="entry name" value="MetAP2"/>
    <property type="match status" value="1"/>
</dbReference>
<dbReference type="FunCoup" id="A0A448YU20">
    <property type="interactions" value="1192"/>
</dbReference>
<evidence type="ECO:0000259" key="12">
    <source>
        <dbReference type="Pfam" id="PF00557"/>
    </source>
</evidence>
<reference evidence="13 14" key="1">
    <citation type="submission" date="2018-12" db="EMBL/GenBank/DDBJ databases">
        <authorList>
            <person name="Tiukova I."/>
            <person name="Dainat J."/>
        </authorList>
    </citation>
    <scope>NUCLEOTIDE SEQUENCE [LARGE SCALE GENOMIC DNA]</scope>
</reference>
<comment type="catalytic activity">
    <reaction evidence="1 9 10">
        <text>Release of N-terminal amino acids, preferentially methionine, from peptides and arylamides.</text>
        <dbReference type="EC" id="3.4.11.18"/>
    </reaction>
</comment>
<dbReference type="PROSITE" id="PS01202">
    <property type="entry name" value="MAP_2"/>
    <property type="match status" value="1"/>
</dbReference>
<dbReference type="InterPro" id="IPR036390">
    <property type="entry name" value="WH_DNA-bd_sf"/>
</dbReference>
<protein>
    <recommendedName>
        <fullName evidence="9">Methionine aminopeptidase 2</fullName>
        <shortName evidence="9">MAP 2</shortName>
        <shortName evidence="9">MetAP 2</shortName>
        <ecNumber evidence="9">3.4.11.18</ecNumber>
    </recommendedName>
    <alternativeName>
        <fullName evidence="9">Peptidase M</fullName>
    </alternativeName>
</protein>
<dbReference type="GO" id="GO:0005737">
    <property type="term" value="C:cytoplasm"/>
    <property type="evidence" value="ECO:0007669"/>
    <property type="project" value="UniProtKB-SubCell"/>
</dbReference>
<evidence type="ECO:0000256" key="3">
    <source>
        <dbReference type="ARBA" id="ARBA00001954"/>
    </source>
</evidence>
<keyword evidence="4 9" id="KW-0031">Aminopeptidase</keyword>
<feature type="binding site" evidence="9">
    <location>
        <position position="186"/>
    </location>
    <ligand>
        <name>a divalent metal cation</name>
        <dbReference type="ChEBI" id="CHEBI:60240"/>
        <label>1</label>
    </ligand>
</feature>
<dbReference type="SUPFAM" id="SSF46785">
    <property type="entry name" value="Winged helix' DNA-binding domain"/>
    <property type="match status" value="1"/>
</dbReference>
<comment type="cofactor">
    <cofactor evidence="2">
        <name>Mn(2+)</name>
        <dbReference type="ChEBI" id="CHEBI:29035"/>
    </cofactor>
</comment>
<feature type="binding site" evidence="9">
    <location>
        <position position="396"/>
    </location>
    <ligand>
        <name>a divalent metal cation</name>
        <dbReference type="ChEBI" id="CHEBI:60240"/>
        <label>2</label>
        <note>catalytic</note>
    </ligand>
</feature>
<evidence type="ECO:0000256" key="5">
    <source>
        <dbReference type="ARBA" id="ARBA00022490"/>
    </source>
</evidence>
<feature type="binding site" evidence="9">
    <location>
        <position position="197"/>
    </location>
    <ligand>
        <name>a divalent metal cation</name>
        <dbReference type="ChEBI" id="CHEBI:60240"/>
        <label>2</label>
        <note>catalytic</note>
    </ligand>
</feature>
<feature type="binding site" evidence="9">
    <location>
        <position position="396"/>
    </location>
    <ligand>
        <name>a divalent metal cation</name>
        <dbReference type="ChEBI" id="CHEBI:60240"/>
        <label>1</label>
    </ligand>
</feature>
<keyword evidence="7 9" id="KW-0479">Metal-binding</keyword>
<dbReference type="GO" id="GO:0070006">
    <property type="term" value="F:metalloaminopeptidase activity"/>
    <property type="evidence" value="ECO:0007669"/>
    <property type="project" value="UniProtKB-UniRule"/>
</dbReference>
<dbReference type="InterPro" id="IPR036388">
    <property type="entry name" value="WH-like_DNA-bd_sf"/>
</dbReference>
<comment type="cofactor">
    <cofactor evidence="9">
        <name>Co(2+)</name>
        <dbReference type="ChEBI" id="CHEBI:48828"/>
    </cofactor>
    <cofactor evidence="9">
        <name>Zn(2+)</name>
        <dbReference type="ChEBI" id="CHEBI:29105"/>
    </cofactor>
    <cofactor evidence="9">
        <name>Mn(2+)</name>
        <dbReference type="ChEBI" id="CHEBI:29035"/>
    </cofactor>
    <cofactor evidence="9">
        <name>Fe(2+)</name>
        <dbReference type="ChEBI" id="CHEBI:29033"/>
    </cofactor>
    <text evidence="9">Binds 2 divalent metal cations per subunit. Has a high-affinity and a low affinity metal-binding site. The true nature of the physiological cofactor is under debate. The enzyme is active with cobalt, zinc, manganese or divalent iron ions. Most likely, methionine aminopeptidases function as mononuclear Fe(2+)-metalloproteases under physiological conditions, and the catalytically relevant metal-binding site has been assigned to the histidine-containing high-affinity site.</text>
</comment>
<evidence type="ECO:0000256" key="2">
    <source>
        <dbReference type="ARBA" id="ARBA00001936"/>
    </source>
</evidence>
<comment type="cofactor">
    <cofactor evidence="3">
        <name>Fe(2+)</name>
        <dbReference type="ChEBI" id="CHEBI:29033"/>
    </cofactor>
</comment>
<dbReference type="Pfam" id="PF00557">
    <property type="entry name" value="Peptidase_M24"/>
    <property type="match status" value="1"/>
</dbReference>
<dbReference type="GO" id="GO:0006508">
    <property type="term" value="P:proteolysis"/>
    <property type="evidence" value="ECO:0007669"/>
    <property type="project" value="UniProtKB-KW"/>
</dbReference>
<evidence type="ECO:0000256" key="4">
    <source>
        <dbReference type="ARBA" id="ARBA00022438"/>
    </source>
</evidence>
<dbReference type="SUPFAM" id="SSF55920">
    <property type="entry name" value="Creatinase/aminopeptidase"/>
    <property type="match status" value="1"/>
</dbReference>
<evidence type="ECO:0000256" key="9">
    <source>
        <dbReference type="HAMAP-Rule" id="MF_03175"/>
    </source>
</evidence>
<comment type="subcellular location">
    <subcellularLocation>
        <location evidence="9">Cytoplasm</location>
    </subcellularLocation>
</comment>
<evidence type="ECO:0000313" key="14">
    <source>
        <dbReference type="Proteomes" id="UP000290900"/>
    </source>
</evidence>
<feature type="compositionally biased region" description="Basic and acidic residues" evidence="11">
    <location>
        <begin position="1"/>
        <end position="23"/>
    </location>
</feature>
<dbReference type="OrthoDB" id="7848262at2759"/>
<dbReference type="STRING" id="13370.A0A448YU20"/>
<dbReference type="Gene3D" id="3.90.230.10">
    <property type="entry name" value="Creatinase/methionine aminopeptidase superfamily"/>
    <property type="match status" value="1"/>
</dbReference>
<dbReference type="EC" id="3.4.11.18" evidence="9"/>
<dbReference type="NCBIfam" id="TIGR00501">
    <property type="entry name" value="met_pdase_II"/>
    <property type="match status" value="1"/>
</dbReference>
<evidence type="ECO:0000313" key="13">
    <source>
        <dbReference type="EMBL" id="VEU24413.1"/>
    </source>
</evidence>
<sequence>MSEQAVDKVESKLEKLDLEKENPEEPIANTEGADADGEKKKKKKKKHHKKKKEINDIAKFYPEGVYPEGEWQDYTGSEENLKRSTDEEKRYLDNQQNNKWNDFRKAAEIHRRVRKYAKKTIQPGMTMIQVCETIENAVRTFCGTEDSLKSGMGFPCGVSLNNCAAHYTPNAGDKTVLDYNDVMKVDFGVHVNGNIIDCAFTHTFNPRYDPLLEAVREATNAGINAAGIDARLTDIGEAVEEVMESHEVELDGHTYTVKCIRNLNGHNIAPFRIHGGVSIPIVKNGDNTKLEEGQTIAIETFGSTGKGYVDYSGGEVSHYMKNSNPPPNAPVRLSSARHLLQVIDKNFGTIPFCRRYLDRIGEEKYLLALRQLVKVGLVTEHPPLFDTRGSYTAQFEHTILLHPTRKEVVSRGDDY</sequence>
<feature type="binding site" evidence="9">
    <location>
        <position position="274"/>
    </location>
    <ligand>
        <name>substrate</name>
    </ligand>
</feature>
<dbReference type="Gene3D" id="1.10.10.10">
    <property type="entry name" value="Winged helix-like DNA-binding domain superfamily/Winged helix DNA-binding domain"/>
    <property type="match status" value="1"/>
</dbReference>
<dbReference type="PANTHER" id="PTHR45777">
    <property type="entry name" value="METHIONINE AMINOPEPTIDASE 2"/>
    <property type="match status" value="1"/>
</dbReference>
<dbReference type="PANTHER" id="PTHR45777:SF2">
    <property type="entry name" value="METHIONINE AMINOPEPTIDASE 2"/>
    <property type="match status" value="1"/>
</dbReference>
<dbReference type="AlphaFoldDB" id="A0A448YU20"/>
<dbReference type="InterPro" id="IPR001714">
    <property type="entry name" value="Pept_M24_MAP"/>
</dbReference>
<keyword evidence="6 9" id="KW-0645">Protease</keyword>
<accession>A0A448YU20</accession>
<comment type="function">
    <text evidence="9 10">Cotranslationally removes the N-terminal methionine from nascent proteins. The N-terminal methionine is often cleaved when the second residue in the primary sequence is small and uncharged (Met-Ala-, Cys, Gly, Pro, Ser, Thr, or Val).</text>
</comment>
<proteinExistence type="inferred from homology"/>
<dbReference type="InterPro" id="IPR050247">
    <property type="entry name" value="Met_Aminopeptidase_Type2"/>
</dbReference>
<evidence type="ECO:0000256" key="1">
    <source>
        <dbReference type="ARBA" id="ARBA00000294"/>
    </source>
</evidence>
<dbReference type="GO" id="GO:0004239">
    <property type="term" value="F:initiator methionyl aminopeptidase activity"/>
    <property type="evidence" value="ECO:0007669"/>
    <property type="project" value="UniProtKB-UniRule"/>
</dbReference>
<feature type="binding site" evidence="9">
    <location>
        <position position="166"/>
    </location>
    <ligand>
        <name>substrate</name>
    </ligand>
</feature>